<dbReference type="RefSeq" id="WP_154543192.1">
    <property type="nucleotide sequence ID" value="NZ_VUMY01000002.1"/>
</dbReference>
<dbReference type="InterPro" id="IPR012495">
    <property type="entry name" value="TadE-like_dom"/>
</dbReference>
<gene>
    <name evidence="3" type="ORF">FYJ63_01680</name>
</gene>
<evidence type="ECO:0000313" key="3">
    <source>
        <dbReference type="EMBL" id="MST48974.1"/>
    </source>
</evidence>
<name>A0A7K0K0K7_9ACTO</name>
<dbReference type="EMBL" id="VUMY01000002">
    <property type="protein sequence ID" value="MST48974.1"/>
    <property type="molecule type" value="Genomic_DNA"/>
</dbReference>
<organism evidence="3 4">
    <name type="scientific">Mobiluncus porci</name>
    <dbReference type="NCBI Taxonomy" id="2652278"/>
    <lineage>
        <taxon>Bacteria</taxon>
        <taxon>Bacillati</taxon>
        <taxon>Actinomycetota</taxon>
        <taxon>Actinomycetes</taxon>
        <taxon>Actinomycetales</taxon>
        <taxon>Actinomycetaceae</taxon>
        <taxon>Mobiluncus</taxon>
    </lineage>
</organism>
<keyword evidence="1" id="KW-0812">Transmembrane</keyword>
<proteinExistence type="predicted"/>
<feature type="transmembrane region" description="Helical" evidence="1">
    <location>
        <begin position="20"/>
        <end position="40"/>
    </location>
</feature>
<dbReference type="AlphaFoldDB" id="A0A7K0K0K7"/>
<keyword evidence="4" id="KW-1185">Reference proteome</keyword>
<dbReference type="Pfam" id="PF07811">
    <property type="entry name" value="TadE"/>
    <property type="match status" value="1"/>
</dbReference>
<keyword evidence="1" id="KW-0472">Membrane</keyword>
<keyword evidence="1" id="KW-1133">Transmembrane helix</keyword>
<evidence type="ECO:0000313" key="4">
    <source>
        <dbReference type="Proteomes" id="UP000442535"/>
    </source>
</evidence>
<protein>
    <submittedName>
        <fullName evidence="3">Pilus assembly protein</fullName>
    </submittedName>
</protein>
<evidence type="ECO:0000256" key="1">
    <source>
        <dbReference type="SAM" id="Phobius"/>
    </source>
</evidence>
<comment type="caution">
    <text evidence="3">The sequence shown here is derived from an EMBL/GenBank/DDBJ whole genome shotgun (WGS) entry which is preliminary data.</text>
</comment>
<evidence type="ECO:0000259" key="2">
    <source>
        <dbReference type="Pfam" id="PF07811"/>
    </source>
</evidence>
<accession>A0A7K0K0K7</accession>
<feature type="domain" description="TadE-like" evidence="2">
    <location>
        <begin position="11"/>
        <end position="53"/>
    </location>
</feature>
<sequence length="116" mass="12502">MKALAKHLERGASSLEFVGTFIFIVIMGLVVIQFALTGWFTMTLTDTVRDGARAQANGTSGYALIKSRLPESAKNPIINCYGGEEARCTVSVELPSIVPKLKLGNITRTAVMPSLE</sequence>
<dbReference type="Proteomes" id="UP000442535">
    <property type="component" value="Unassembled WGS sequence"/>
</dbReference>
<reference evidence="3 4" key="1">
    <citation type="submission" date="2019-08" db="EMBL/GenBank/DDBJ databases">
        <title>In-depth cultivation of the pig gut microbiome towards novel bacterial diversity and tailored functional studies.</title>
        <authorList>
            <person name="Wylensek D."/>
            <person name="Hitch T.C.A."/>
            <person name="Clavel T."/>
        </authorList>
    </citation>
    <scope>NUCLEOTIDE SEQUENCE [LARGE SCALE GENOMIC DNA]</scope>
    <source>
        <strain evidence="3 4">RF-GAM-744-WT-7</strain>
    </source>
</reference>